<organism evidence="2 3">
    <name type="scientific">Eumeta variegata</name>
    <name type="common">Bagworm moth</name>
    <name type="synonym">Eumeta japonica</name>
    <dbReference type="NCBI Taxonomy" id="151549"/>
    <lineage>
        <taxon>Eukaryota</taxon>
        <taxon>Metazoa</taxon>
        <taxon>Ecdysozoa</taxon>
        <taxon>Arthropoda</taxon>
        <taxon>Hexapoda</taxon>
        <taxon>Insecta</taxon>
        <taxon>Pterygota</taxon>
        <taxon>Neoptera</taxon>
        <taxon>Endopterygota</taxon>
        <taxon>Lepidoptera</taxon>
        <taxon>Glossata</taxon>
        <taxon>Ditrysia</taxon>
        <taxon>Tineoidea</taxon>
        <taxon>Psychidae</taxon>
        <taxon>Oiketicinae</taxon>
        <taxon>Eumeta</taxon>
    </lineage>
</organism>
<dbReference type="EMBL" id="BGZK01000456">
    <property type="protein sequence ID" value="GBP44663.1"/>
    <property type="molecule type" value="Genomic_DNA"/>
</dbReference>
<feature type="region of interest" description="Disordered" evidence="1">
    <location>
        <begin position="46"/>
        <end position="73"/>
    </location>
</feature>
<dbReference type="AlphaFoldDB" id="A0A4C1W0S4"/>
<proteinExistence type="predicted"/>
<evidence type="ECO:0000313" key="3">
    <source>
        <dbReference type="Proteomes" id="UP000299102"/>
    </source>
</evidence>
<keyword evidence="3" id="KW-1185">Reference proteome</keyword>
<comment type="caution">
    <text evidence="2">The sequence shown here is derived from an EMBL/GenBank/DDBJ whole genome shotgun (WGS) entry which is preliminary data.</text>
</comment>
<protein>
    <submittedName>
        <fullName evidence="2">Uncharacterized protein</fullName>
    </submittedName>
</protein>
<evidence type="ECO:0000313" key="2">
    <source>
        <dbReference type="EMBL" id="GBP44663.1"/>
    </source>
</evidence>
<evidence type="ECO:0000256" key="1">
    <source>
        <dbReference type="SAM" id="MobiDB-lite"/>
    </source>
</evidence>
<reference evidence="2 3" key="1">
    <citation type="journal article" date="2019" name="Commun. Biol.">
        <title>The bagworm genome reveals a unique fibroin gene that provides high tensile strength.</title>
        <authorList>
            <person name="Kono N."/>
            <person name="Nakamura H."/>
            <person name="Ohtoshi R."/>
            <person name="Tomita M."/>
            <person name="Numata K."/>
            <person name="Arakawa K."/>
        </authorList>
    </citation>
    <scope>NUCLEOTIDE SEQUENCE [LARGE SCALE GENOMIC DNA]</scope>
</reference>
<gene>
    <name evidence="2" type="ORF">EVAR_44191_1</name>
</gene>
<accession>A0A4C1W0S4</accession>
<dbReference type="Proteomes" id="UP000299102">
    <property type="component" value="Unassembled WGS sequence"/>
</dbReference>
<name>A0A4C1W0S4_EUMVA</name>
<sequence>MRTKKRNAFKQNKPVIPRADVIEFQHDAITPRLRRRWDRWFRARAPPPSSRLSAGSRRRAFADNPRRAAHSPSQVRLRSVDVADCRCAGVRFV</sequence>